<dbReference type="EMBL" id="CP118942">
    <property type="protein sequence ID" value="WEE27838.1"/>
    <property type="molecule type" value="Genomic_DNA"/>
</dbReference>
<evidence type="ECO:0000256" key="1">
    <source>
        <dbReference type="ARBA" id="ARBA00003330"/>
    </source>
</evidence>
<evidence type="ECO:0000313" key="13">
    <source>
        <dbReference type="EMBL" id="WEE27838.1"/>
    </source>
</evidence>
<proteinExistence type="inferred from homology"/>
<evidence type="ECO:0000256" key="2">
    <source>
        <dbReference type="ARBA" id="ARBA00013017"/>
    </source>
</evidence>
<evidence type="ECO:0000256" key="4">
    <source>
        <dbReference type="ARBA" id="ARBA00022862"/>
    </source>
</evidence>
<keyword evidence="5" id="KW-0560">Oxidoreductase</keyword>
<dbReference type="GO" id="GO:0045454">
    <property type="term" value="P:cell redox homeostasis"/>
    <property type="evidence" value="ECO:0007669"/>
    <property type="project" value="TreeGrafter"/>
</dbReference>
<dbReference type="Gene3D" id="3.40.30.10">
    <property type="entry name" value="Glutaredoxin"/>
    <property type="match status" value="1"/>
</dbReference>
<dbReference type="InterPro" id="IPR013766">
    <property type="entry name" value="Thioredoxin_domain"/>
</dbReference>
<dbReference type="Pfam" id="PF00578">
    <property type="entry name" value="AhpC-TSA"/>
    <property type="match status" value="1"/>
</dbReference>
<organism evidence="13 14">
    <name type="scientific">Aeromonas hydrophila</name>
    <dbReference type="NCBI Taxonomy" id="644"/>
    <lineage>
        <taxon>Bacteria</taxon>
        <taxon>Pseudomonadati</taxon>
        <taxon>Pseudomonadota</taxon>
        <taxon>Gammaproteobacteria</taxon>
        <taxon>Aeromonadales</taxon>
        <taxon>Aeromonadaceae</taxon>
        <taxon>Aeromonas</taxon>
    </lineage>
</organism>
<dbReference type="GO" id="GO:0008379">
    <property type="term" value="F:thioredoxin peroxidase activity"/>
    <property type="evidence" value="ECO:0007669"/>
    <property type="project" value="TreeGrafter"/>
</dbReference>
<dbReference type="Proteomes" id="UP001214666">
    <property type="component" value="Chromosome"/>
</dbReference>
<evidence type="ECO:0000259" key="12">
    <source>
        <dbReference type="PROSITE" id="PS51352"/>
    </source>
</evidence>
<evidence type="ECO:0000256" key="10">
    <source>
        <dbReference type="ARBA" id="ARBA00042639"/>
    </source>
</evidence>
<dbReference type="GO" id="GO:0034599">
    <property type="term" value="P:cellular response to oxidative stress"/>
    <property type="evidence" value="ECO:0007669"/>
    <property type="project" value="TreeGrafter"/>
</dbReference>
<dbReference type="EC" id="1.11.1.24" evidence="2"/>
<evidence type="ECO:0000256" key="11">
    <source>
        <dbReference type="ARBA" id="ARBA00049091"/>
    </source>
</evidence>
<evidence type="ECO:0000256" key="3">
    <source>
        <dbReference type="ARBA" id="ARBA00022559"/>
    </source>
</evidence>
<protein>
    <recommendedName>
        <fullName evidence="2">thioredoxin-dependent peroxiredoxin</fullName>
        <ecNumber evidence="2">1.11.1.24</ecNumber>
    </recommendedName>
    <alternativeName>
        <fullName evidence="8">Thioredoxin peroxidase</fullName>
    </alternativeName>
    <alternativeName>
        <fullName evidence="10">Thioredoxin-dependent peroxiredoxin Bcp</fullName>
    </alternativeName>
</protein>
<dbReference type="PANTHER" id="PTHR42801">
    <property type="entry name" value="THIOREDOXIN-DEPENDENT PEROXIDE REDUCTASE"/>
    <property type="match status" value="1"/>
</dbReference>
<dbReference type="SUPFAM" id="SSF52833">
    <property type="entry name" value="Thioredoxin-like"/>
    <property type="match status" value="1"/>
</dbReference>
<gene>
    <name evidence="13" type="ORF">PY771_05830</name>
</gene>
<dbReference type="AlphaFoldDB" id="A0AAX3PCG1"/>
<keyword evidence="7" id="KW-0676">Redox-active center</keyword>
<dbReference type="InterPro" id="IPR050924">
    <property type="entry name" value="Peroxiredoxin_BCP/PrxQ"/>
</dbReference>
<evidence type="ECO:0000256" key="9">
    <source>
        <dbReference type="ARBA" id="ARBA00038489"/>
    </source>
</evidence>
<dbReference type="InterPro" id="IPR000866">
    <property type="entry name" value="AhpC/TSA"/>
</dbReference>
<name>A0AAX3PCG1_AERHY</name>
<sequence length="222" mass="24184">MMHTLEQKIKAYDEQKQRQVPAPVLALMEEATRNLQASGLEQGALGRGERMPDFALPDQHGVVRPLSHYLAEGPVLLNVYRGGWCPYCNMEMQALNAVLPALRERGVNLIGMTPETPSSAQDTLTANGLAITVLSDEGNRVSAELGLVFELPEALRPIYAGFGIDIPASNGDESFTLPVPASYIIGQDRTVLYHFINADYTRRVEPAALLAELDRLAKAGAL</sequence>
<dbReference type="InterPro" id="IPR036249">
    <property type="entry name" value="Thioredoxin-like_sf"/>
</dbReference>
<reference evidence="13" key="1">
    <citation type="submission" date="2023-02" db="EMBL/GenBank/DDBJ databases">
        <title>The sequence of Aeromonas hydrophila K533.</title>
        <authorList>
            <person name="Luo X."/>
        </authorList>
    </citation>
    <scope>NUCLEOTIDE SEQUENCE</scope>
    <source>
        <strain evidence="13">K533</strain>
    </source>
</reference>
<dbReference type="PROSITE" id="PS51352">
    <property type="entry name" value="THIOREDOXIN_2"/>
    <property type="match status" value="1"/>
</dbReference>
<comment type="catalytic activity">
    <reaction evidence="11">
        <text>a hydroperoxide + [thioredoxin]-dithiol = an alcohol + [thioredoxin]-disulfide + H2O</text>
        <dbReference type="Rhea" id="RHEA:62620"/>
        <dbReference type="Rhea" id="RHEA-COMP:10698"/>
        <dbReference type="Rhea" id="RHEA-COMP:10700"/>
        <dbReference type="ChEBI" id="CHEBI:15377"/>
        <dbReference type="ChEBI" id="CHEBI:29950"/>
        <dbReference type="ChEBI" id="CHEBI:30879"/>
        <dbReference type="ChEBI" id="CHEBI:35924"/>
        <dbReference type="ChEBI" id="CHEBI:50058"/>
        <dbReference type="EC" id="1.11.1.24"/>
    </reaction>
</comment>
<keyword evidence="6" id="KW-1015">Disulfide bond</keyword>
<evidence type="ECO:0000256" key="5">
    <source>
        <dbReference type="ARBA" id="ARBA00023002"/>
    </source>
</evidence>
<accession>A0AAX3PCG1</accession>
<dbReference type="GO" id="GO:0005737">
    <property type="term" value="C:cytoplasm"/>
    <property type="evidence" value="ECO:0007669"/>
    <property type="project" value="TreeGrafter"/>
</dbReference>
<comment type="similarity">
    <text evidence="9">Belongs to the peroxiredoxin family. BCP/PrxQ subfamily.</text>
</comment>
<comment type="function">
    <text evidence="1">Thiol-specific peroxidase that catalyzes the reduction of hydrogen peroxide and organic hydroperoxides to water and alcohols, respectively. Plays a role in cell protection against oxidative stress by detoxifying peroxides and as sensor of hydrogen peroxide-mediated signaling events.</text>
</comment>
<feature type="domain" description="Thioredoxin" evidence="12">
    <location>
        <begin position="45"/>
        <end position="218"/>
    </location>
</feature>
<evidence type="ECO:0000256" key="6">
    <source>
        <dbReference type="ARBA" id="ARBA00023157"/>
    </source>
</evidence>
<evidence type="ECO:0000256" key="7">
    <source>
        <dbReference type="ARBA" id="ARBA00023284"/>
    </source>
</evidence>
<evidence type="ECO:0000256" key="8">
    <source>
        <dbReference type="ARBA" id="ARBA00032824"/>
    </source>
</evidence>
<keyword evidence="3" id="KW-0575">Peroxidase</keyword>
<dbReference type="CDD" id="cd02970">
    <property type="entry name" value="PRX_like2"/>
    <property type="match status" value="1"/>
</dbReference>
<dbReference type="PANTHER" id="PTHR42801:SF7">
    <property type="entry name" value="SLL1159 PROTEIN"/>
    <property type="match status" value="1"/>
</dbReference>
<keyword evidence="4" id="KW-0049">Antioxidant</keyword>
<evidence type="ECO:0000313" key="14">
    <source>
        <dbReference type="Proteomes" id="UP001214666"/>
    </source>
</evidence>